<feature type="transmembrane region" description="Helical" evidence="1">
    <location>
        <begin position="129"/>
        <end position="146"/>
    </location>
</feature>
<evidence type="ECO:0000256" key="1">
    <source>
        <dbReference type="SAM" id="Phobius"/>
    </source>
</evidence>
<keyword evidence="1" id="KW-1133">Transmembrane helix</keyword>
<name>A9NZ38_PICSI</name>
<sequence>MKNSFSGPLNNQNIRIKMKSGVNTSVLVGVYVVFQLSLLGFLLRTHAHSPSQLKSCGHGISWVPPHVYFSALACLSTIVALSFAFITETQLDFIQRRLLLLQNVSGDEDIEGGRPPCSCSLSYKDYFSAYRLALSVHVLVFPVLIFNTSRRLLC</sequence>
<feature type="transmembrane region" description="Helical" evidence="1">
    <location>
        <begin position="21"/>
        <end position="43"/>
    </location>
</feature>
<evidence type="ECO:0000313" key="2">
    <source>
        <dbReference type="EMBL" id="ABK25899.1"/>
    </source>
</evidence>
<reference evidence="2" key="1">
    <citation type="journal article" date="2008" name="BMC Genomics">
        <title>A conifer genomics resource of 200,000 spruce (Picea spp.) ESTs and 6,464 high-quality, sequence-finished full-length cDNAs for Sitka spruce (Picea sitchensis).</title>
        <authorList>
            <person name="Ralph S.G."/>
            <person name="Chun H.J."/>
            <person name="Kolosova N."/>
            <person name="Cooper D."/>
            <person name="Oddy C."/>
            <person name="Ritland C.E."/>
            <person name="Kirkpatrick R."/>
            <person name="Moore R."/>
            <person name="Barber S."/>
            <person name="Holt R.A."/>
            <person name="Jones S.J."/>
            <person name="Marra M.A."/>
            <person name="Douglas C.J."/>
            <person name="Ritland K."/>
            <person name="Bohlmann J."/>
        </authorList>
    </citation>
    <scope>NUCLEOTIDE SEQUENCE</scope>
    <source>
        <tissue evidence="2">Green portion of the leader tissue</tissue>
    </source>
</reference>
<dbReference type="OMA" id="HLKSCGH"/>
<dbReference type="EMBL" id="EF086641">
    <property type="protein sequence ID" value="ABK25899.1"/>
    <property type="molecule type" value="mRNA"/>
</dbReference>
<dbReference type="AlphaFoldDB" id="A9NZ38"/>
<organism evidence="2">
    <name type="scientific">Picea sitchensis</name>
    <name type="common">Sitka spruce</name>
    <name type="synonym">Pinus sitchensis</name>
    <dbReference type="NCBI Taxonomy" id="3332"/>
    <lineage>
        <taxon>Eukaryota</taxon>
        <taxon>Viridiplantae</taxon>
        <taxon>Streptophyta</taxon>
        <taxon>Embryophyta</taxon>
        <taxon>Tracheophyta</taxon>
        <taxon>Spermatophyta</taxon>
        <taxon>Pinopsida</taxon>
        <taxon>Pinidae</taxon>
        <taxon>Conifers I</taxon>
        <taxon>Pinales</taxon>
        <taxon>Pinaceae</taxon>
        <taxon>Picea</taxon>
    </lineage>
</organism>
<keyword evidence="1" id="KW-0812">Transmembrane</keyword>
<accession>A9NZ38</accession>
<proteinExistence type="evidence at transcript level"/>
<keyword evidence="1" id="KW-0472">Membrane</keyword>
<feature type="transmembrane region" description="Helical" evidence="1">
    <location>
        <begin position="67"/>
        <end position="87"/>
    </location>
</feature>
<protein>
    <submittedName>
        <fullName evidence="2">Uncharacterized protein</fullName>
    </submittedName>
</protein>